<gene>
    <name evidence="3" type="ORF">N866_12430</name>
</gene>
<evidence type="ECO:0000256" key="2">
    <source>
        <dbReference type="SAM" id="Phobius"/>
    </source>
</evidence>
<comment type="caution">
    <text evidence="3">The sequence shown here is derived from an EMBL/GenBank/DDBJ whole genome shotgun (WGS) entry which is preliminary data.</text>
</comment>
<organism evidence="3 4">
    <name type="scientific">Actinotalea ferrariae CF5-4</name>
    <dbReference type="NCBI Taxonomy" id="948458"/>
    <lineage>
        <taxon>Bacteria</taxon>
        <taxon>Bacillati</taxon>
        <taxon>Actinomycetota</taxon>
        <taxon>Actinomycetes</taxon>
        <taxon>Micrococcales</taxon>
        <taxon>Cellulomonadaceae</taxon>
        <taxon>Actinotalea</taxon>
    </lineage>
</organism>
<dbReference type="AlphaFoldDB" id="A0A021VLT2"/>
<dbReference type="RefSeq" id="WP_034229005.1">
    <property type="nucleotide sequence ID" value="NZ_AXCW01000351.1"/>
</dbReference>
<reference evidence="3 4" key="1">
    <citation type="submission" date="2014-01" db="EMBL/GenBank/DDBJ databases">
        <title>Actinotalea ferrariae CF5-4.</title>
        <authorList>
            <person name="Chen F."/>
            <person name="Li Y."/>
            <person name="Wang G."/>
        </authorList>
    </citation>
    <scope>NUCLEOTIDE SEQUENCE [LARGE SCALE GENOMIC DNA]</scope>
    <source>
        <strain evidence="3 4">CF5-4</strain>
    </source>
</reference>
<evidence type="ECO:0000313" key="3">
    <source>
        <dbReference type="EMBL" id="EYR62043.1"/>
    </source>
</evidence>
<feature type="transmembrane region" description="Helical" evidence="2">
    <location>
        <begin position="12"/>
        <end position="32"/>
    </location>
</feature>
<keyword evidence="4" id="KW-1185">Reference proteome</keyword>
<evidence type="ECO:0000313" key="4">
    <source>
        <dbReference type="Proteomes" id="UP000019753"/>
    </source>
</evidence>
<dbReference type="Proteomes" id="UP000019753">
    <property type="component" value="Unassembled WGS sequence"/>
</dbReference>
<keyword evidence="2" id="KW-0812">Transmembrane</keyword>
<accession>A0A021VLT2</accession>
<feature type="region of interest" description="Disordered" evidence="1">
    <location>
        <begin position="37"/>
        <end position="56"/>
    </location>
</feature>
<evidence type="ECO:0008006" key="5">
    <source>
        <dbReference type="Google" id="ProtNLM"/>
    </source>
</evidence>
<evidence type="ECO:0000256" key="1">
    <source>
        <dbReference type="SAM" id="MobiDB-lite"/>
    </source>
</evidence>
<sequence>MMGYGWGMGAGGWIAMTIFWVALITLVVWLVVRAFPGGGDTGREGRREGWSGSETPEQILDRRYAAGELDLEAYQVMRATLASGRSNGKGGAR</sequence>
<keyword evidence="2" id="KW-1133">Transmembrane helix</keyword>
<protein>
    <recommendedName>
        <fullName evidence="5">SHOCT domain-containing protein</fullName>
    </recommendedName>
</protein>
<keyword evidence="2" id="KW-0472">Membrane</keyword>
<name>A0A021VLT2_9CELL</name>
<proteinExistence type="predicted"/>
<dbReference type="EMBL" id="AXCW01000351">
    <property type="protein sequence ID" value="EYR62043.1"/>
    <property type="molecule type" value="Genomic_DNA"/>
</dbReference>